<dbReference type="GO" id="GO:0008955">
    <property type="term" value="F:peptidoglycan glycosyltransferase activity"/>
    <property type="evidence" value="ECO:0007669"/>
    <property type="project" value="UniProtKB-UniRule"/>
</dbReference>
<dbReference type="HAMAP" id="MF_00913">
    <property type="entry name" value="PGT_FtsW_proteobact"/>
    <property type="match status" value="1"/>
</dbReference>
<dbReference type="NCBIfam" id="TIGR02614">
    <property type="entry name" value="ftsW"/>
    <property type="match status" value="1"/>
</dbReference>
<evidence type="ECO:0000256" key="10">
    <source>
        <dbReference type="ARBA" id="ARBA00022989"/>
    </source>
</evidence>
<keyword evidence="6 16" id="KW-0808">Transferase</keyword>
<feature type="transmembrane region" description="Helical" evidence="16">
    <location>
        <begin position="354"/>
        <end position="377"/>
    </location>
</feature>
<keyword evidence="12 16" id="KW-0131">Cell cycle</keyword>
<keyword evidence="5 16" id="KW-0328">Glycosyltransferase</keyword>
<evidence type="ECO:0000256" key="2">
    <source>
        <dbReference type="ARBA" id="ARBA00004752"/>
    </source>
</evidence>
<dbReference type="GO" id="GO:0032153">
    <property type="term" value="C:cell division site"/>
    <property type="evidence" value="ECO:0007669"/>
    <property type="project" value="UniProtKB-UniRule"/>
</dbReference>
<evidence type="ECO:0000256" key="15">
    <source>
        <dbReference type="ARBA" id="ARBA00049902"/>
    </source>
</evidence>
<dbReference type="GO" id="GO:0008360">
    <property type="term" value="P:regulation of cell shape"/>
    <property type="evidence" value="ECO:0007669"/>
    <property type="project" value="UniProtKB-KW"/>
</dbReference>
<feature type="transmembrane region" description="Helical" evidence="16">
    <location>
        <begin position="62"/>
        <end position="80"/>
    </location>
</feature>
<dbReference type="Pfam" id="PF01098">
    <property type="entry name" value="FTSW_RODA_SPOVE"/>
    <property type="match status" value="1"/>
</dbReference>
<dbReference type="InterPro" id="IPR001182">
    <property type="entry name" value="FtsW/RodA"/>
</dbReference>
<feature type="transmembrane region" description="Helical" evidence="16">
    <location>
        <begin position="204"/>
        <end position="224"/>
    </location>
</feature>
<reference evidence="18" key="1">
    <citation type="submission" date="2018-05" db="EMBL/GenBank/DDBJ databases">
        <title>Ignatzschineria dubaiensis sp. nov., isolated from necrotic foot tissues of dromedaries (Camelus dromedarius) and associated maggots in Dubai, United Arab Emirates.</title>
        <authorList>
            <person name="Tsang C.C."/>
            <person name="Tang J.Y.M."/>
            <person name="Fong J.Y.H."/>
            <person name="Kinne J."/>
            <person name="Lee H.H."/>
            <person name="Joseph M."/>
            <person name="Jose S."/>
            <person name="Schuster R.K."/>
            <person name="Tang Y."/>
            <person name="Sivakumar S."/>
            <person name="Chen J.H.K."/>
            <person name="Teng J.L.L."/>
            <person name="Lau S.K.P."/>
            <person name="Wernery U."/>
            <person name="Woo P.C.Y."/>
        </authorList>
    </citation>
    <scope>NUCLEOTIDE SEQUENCE [LARGE SCALE GENOMIC DNA]</scope>
    <source>
        <strain evidence="18">KCTC 22644</strain>
    </source>
</reference>
<dbReference type="GO" id="GO:0071555">
    <property type="term" value="P:cell wall organization"/>
    <property type="evidence" value="ECO:0007669"/>
    <property type="project" value="UniProtKB-KW"/>
</dbReference>
<evidence type="ECO:0000256" key="4">
    <source>
        <dbReference type="ARBA" id="ARBA00022618"/>
    </source>
</evidence>
<evidence type="ECO:0000256" key="1">
    <source>
        <dbReference type="ARBA" id="ARBA00004651"/>
    </source>
</evidence>
<organism evidence="17 18">
    <name type="scientific">Ignatzschineria ureiclastica</name>
    <dbReference type="NCBI Taxonomy" id="472582"/>
    <lineage>
        <taxon>Bacteria</taxon>
        <taxon>Pseudomonadati</taxon>
        <taxon>Pseudomonadota</taxon>
        <taxon>Gammaproteobacteria</taxon>
        <taxon>Cardiobacteriales</taxon>
        <taxon>Ignatzschineriaceae</taxon>
        <taxon>Ignatzschineria</taxon>
    </lineage>
</organism>
<evidence type="ECO:0000256" key="8">
    <source>
        <dbReference type="ARBA" id="ARBA00022960"/>
    </source>
</evidence>
<gene>
    <name evidence="16 17" type="primary">ftsW</name>
    <name evidence="17" type="ORF">DC083_08220</name>
</gene>
<dbReference type="EC" id="2.4.99.28" evidence="16"/>
<evidence type="ECO:0000256" key="5">
    <source>
        <dbReference type="ARBA" id="ARBA00022676"/>
    </source>
</evidence>
<sequence>MSTILTKFRCILKNALSTTKIYADPWLLVTTVIFLLIGLLMVTTASGYVAEYYGLSPYHYGMRQLMYIAIGTILGSAVYMKIGLDRWYRLTPILMIITIICLILVLIPGIGREVNGALRWIPIFVFNFQPAEVAKFAIVMYIASYLHRHKETIDVRATALIIPLVVMGFLGILLLLEPDFGSTAIIFVIGLGLLFIAGVSIWQFLCVLVPTLGVMAFVVLTSPYRRARLSGFMNPWDDPYNQSYQLANSLIAIGRGKLSGVGIGESMSKLGYLPEAHTDFIFSIYAEEFGFFGVVILVLLYLAFVYRTFDIGRRAENLKRYFAAYISYGIGFWFGIQALIHMCVASGLLPTKGLTLPLISYGGSSIVMMLIALSVLFKVDRFVQTEELADYQKKQAARAEQELADSKIKVTIK</sequence>
<name>A0A2U2AD60_9GAMM</name>
<evidence type="ECO:0000313" key="18">
    <source>
        <dbReference type="Proteomes" id="UP000245020"/>
    </source>
</evidence>
<feature type="transmembrane region" description="Helical" evidence="16">
    <location>
        <begin position="321"/>
        <end position="348"/>
    </location>
</feature>
<keyword evidence="18" id="KW-1185">Reference proteome</keyword>
<dbReference type="PANTHER" id="PTHR30474">
    <property type="entry name" value="CELL CYCLE PROTEIN"/>
    <property type="match status" value="1"/>
</dbReference>
<comment type="similarity">
    <text evidence="14 16">Belongs to the SEDS family. FtsW subfamily.</text>
</comment>
<keyword evidence="11 16" id="KW-0472">Membrane</keyword>
<keyword evidence="7 16" id="KW-0812">Transmembrane</keyword>
<evidence type="ECO:0000256" key="16">
    <source>
        <dbReference type="HAMAP-Rule" id="MF_00913"/>
    </source>
</evidence>
<evidence type="ECO:0000256" key="12">
    <source>
        <dbReference type="ARBA" id="ARBA00023306"/>
    </source>
</evidence>
<dbReference type="GO" id="GO:0005886">
    <property type="term" value="C:plasma membrane"/>
    <property type="evidence" value="ECO:0007669"/>
    <property type="project" value="UniProtKB-SubCell"/>
</dbReference>
<comment type="subcellular location">
    <subcellularLocation>
        <location evidence="16">Cell inner membrane</location>
        <topology evidence="16">Multi-pass membrane protein</topology>
    </subcellularLocation>
    <subcellularLocation>
        <location evidence="1">Cell membrane</location>
        <topology evidence="1">Multi-pass membrane protein</topology>
    </subcellularLocation>
    <text evidence="16">Localizes to the division septum.</text>
</comment>
<evidence type="ECO:0000313" key="17">
    <source>
        <dbReference type="EMBL" id="PWD80591.1"/>
    </source>
</evidence>
<evidence type="ECO:0000256" key="13">
    <source>
        <dbReference type="ARBA" id="ARBA00023316"/>
    </source>
</evidence>
<protein>
    <recommendedName>
        <fullName evidence="16">Probable peptidoglycan glycosyltransferase FtsW</fullName>
        <shortName evidence="16">PGT</shortName>
        <ecNumber evidence="16">2.4.99.28</ecNumber>
    </recommendedName>
    <alternativeName>
        <fullName evidence="16">Cell division protein FtsW</fullName>
    </alternativeName>
    <alternativeName>
        <fullName evidence="16">Cell wall polymerase</fullName>
    </alternativeName>
    <alternativeName>
        <fullName evidence="16">Peptidoglycan polymerase</fullName>
        <shortName evidence="16">PG polymerase</shortName>
    </alternativeName>
</protein>
<proteinExistence type="inferred from homology"/>
<keyword evidence="16" id="KW-0997">Cell inner membrane</keyword>
<evidence type="ECO:0000256" key="14">
    <source>
        <dbReference type="ARBA" id="ARBA00038053"/>
    </source>
</evidence>
<dbReference type="AlphaFoldDB" id="A0A2U2AD60"/>
<comment type="caution">
    <text evidence="17">The sequence shown here is derived from an EMBL/GenBank/DDBJ whole genome shotgun (WGS) entry which is preliminary data.</text>
</comment>
<evidence type="ECO:0000256" key="6">
    <source>
        <dbReference type="ARBA" id="ARBA00022679"/>
    </source>
</evidence>
<keyword evidence="10 16" id="KW-1133">Transmembrane helix</keyword>
<dbReference type="Proteomes" id="UP000245020">
    <property type="component" value="Unassembled WGS sequence"/>
</dbReference>
<accession>A0A2U2AD60</accession>
<dbReference type="UniPathway" id="UPA00219"/>
<keyword evidence="4 16" id="KW-0132">Cell division</keyword>
<evidence type="ECO:0000256" key="7">
    <source>
        <dbReference type="ARBA" id="ARBA00022692"/>
    </source>
</evidence>
<dbReference type="EMBL" id="QEWQ01000005">
    <property type="protein sequence ID" value="PWD80591.1"/>
    <property type="molecule type" value="Genomic_DNA"/>
</dbReference>
<dbReference type="InterPro" id="IPR013437">
    <property type="entry name" value="FtsW"/>
</dbReference>
<feature type="transmembrane region" description="Helical" evidence="16">
    <location>
        <begin position="180"/>
        <end position="197"/>
    </location>
</feature>
<keyword evidence="13 16" id="KW-0961">Cell wall biogenesis/degradation</keyword>
<dbReference type="GO" id="GO:0015648">
    <property type="term" value="F:lipid-linked peptidoglycan transporter activity"/>
    <property type="evidence" value="ECO:0007669"/>
    <property type="project" value="TreeGrafter"/>
</dbReference>
<comment type="function">
    <text evidence="16">Peptidoglycan polymerase that is essential for cell division.</text>
</comment>
<feature type="transmembrane region" description="Helical" evidence="16">
    <location>
        <begin position="21"/>
        <end position="42"/>
    </location>
</feature>
<feature type="transmembrane region" description="Helical" evidence="16">
    <location>
        <begin position="289"/>
        <end position="309"/>
    </location>
</feature>
<evidence type="ECO:0000256" key="3">
    <source>
        <dbReference type="ARBA" id="ARBA00022475"/>
    </source>
</evidence>
<keyword evidence="8 16" id="KW-0133">Cell shape</keyword>
<evidence type="ECO:0000256" key="11">
    <source>
        <dbReference type="ARBA" id="ARBA00023136"/>
    </source>
</evidence>
<feature type="transmembrane region" description="Helical" evidence="16">
    <location>
        <begin position="117"/>
        <end position="143"/>
    </location>
</feature>
<evidence type="ECO:0000256" key="9">
    <source>
        <dbReference type="ARBA" id="ARBA00022984"/>
    </source>
</evidence>
<dbReference type="GO" id="GO:0043093">
    <property type="term" value="P:FtsZ-dependent cytokinesis"/>
    <property type="evidence" value="ECO:0007669"/>
    <property type="project" value="UniProtKB-UniRule"/>
</dbReference>
<dbReference type="PANTHER" id="PTHR30474:SF2">
    <property type="entry name" value="PEPTIDOGLYCAN GLYCOSYLTRANSFERASE FTSW-RELATED"/>
    <property type="match status" value="1"/>
</dbReference>
<keyword evidence="9 16" id="KW-0573">Peptidoglycan synthesis</keyword>
<feature type="transmembrane region" description="Helical" evidence="16">
    <location>
        <begin position="155"/>
        <end position="174"/>
    </location>
</feature>
<comment type="pathway">
    <text evidence="2 16">Cell wall biogenesis; peptidoglycan biosynthesis.</text>
</comment>
<feature type="transmembrane region" description="Helical" evidence="16">
    <location>
        <begin position="92"/>
        <end position="111"/>
    </location>
</feature>
<keyword evidence="3 16" id="KW-1003">Cell membrane</keyword>
<comment type="catalytic activity">
    <reaction evidence="15 16">
        <text>[GlcNAc-(1-&gt;4)-Mur2Ac(oyl-L-Ala-gamma-D-Glu-L-Lys-D-Ala-D-Ala)](n)-di-trans,octa-cis-undecaprenyl diphosphate + beta-D-GlcNAc-(1-&gt;4)-Mur2Ac(oyl-L-Ala-gamma-D-Glu-L-Lys-D-Ala-D-Ala)-di-trans,octa-cis-undecaprenyl diphosphate = [GlcNAc-(1-&gt;4)-Mur2Ac(oyl-L-Ala-gamma-D-Glu-L-Lys-D-Ala-D-Ala)](n+1)-di-trans,octa-cis-undecaprenyl diphosphate + di-trans,octa-cis-undecaprenyl diphosphate + H(+)</text>
        <dbReference type="Rhea" id="RHEA:23708"/>
        <dbReference type="Rhea" id="RHEA-COMP:9602"/>
        <dbReference type="Rhea" id="RHEA-COMP:9603"/>
        <dbReference type="ChEBI" id="CHEBI:15378"/>
        <dbReference type="ChEBI" id="CHEBI:58405"/>
        <dbReference type="ChEBI" id="CHEBI:60033"/>
        <dbReference type="ChEBI" id="CHEBI:78435"/>
        <dbReference type="EC" id="2.4.99.28"/>
    </reaction>
</comment>
<dbReference type="GO" id="GO:0009252">
    <property type="term" value="P:peptidoglycan biosynthetic process"/>
    <property type="evidence" value="ECO:0007669"/>
    <property type="project" value="UniProtKB-UniRule"/>
</dbReference>